<gene>
    <name evidence="2" type="ORF">PHYPSEUDO_010447</name>
</gene>
<feature type="chain" id="PRO_5035805316" evidence="1">
    <location>
        <begin position="24"/>
        <end position="510"/>
    </location>
</feature>
<comment type="caution">
    <text evidence="2">The sequence shown here is derived from an EMBL/GenBank/DDBJ whole genome shotgun (WGS) entry which is preliminary data.</text>
</comment>
<feature type="signal peptide" evidence="1">
    <location>
        <begin position="1"/>
        <end position="23"/>
    </location>
</feature>
<dbReference type="PANTHER" id="PTHR33946:SF4">
    <property type="entry name" value="COAGULATION FACTOR XI"/>
    <property type="match status" value="1"/>
</dbReference>
<keyword evidence="1" id="KW-0732">Signal</keyword>
<organism evidence="2 3">
    <name type="scientific">Phytophthora pseudosyringae</name>
    <dbReference type="NCBI Taxonomy" id="221518"/>
    <lineage>
        <taxon>Eukaryota</taxon>
        <taxon>Sar</taxon>
        <taxon>Stramenopiles</taxon>
        <taxon>Oomycota</taxon>
        <taxon>Peronosporomycetes</taxon>
        <taxon>Peronosporales</taxon>
        <taxon>Peronosporaceae</taxon>
        <taxon>Phytophthora</taxon>
    </lineage>
</organism>
<protein>
    <submittedName>
        <fullName evidence="2">Uncharacterized protein</fullName>
    </submittedName>
</protein>
<dbReference type="Proteomes" id="UP000694044">
    <property type="component" value="Unassembled WGS sequence"/>
</dbReference>
<dbReference type="AlphaFoldDB" id="A0A8T1VDK7"/>
<evidence type="ECO:0000313" key="2">
    <source>
        <dbReference type="EMBL" id="KAG7378168.1"/>
    </source>
</evidence>
<name>A0A8T1VDK7_9STRA</name>
<dbReference type="EMBL" id="JAGDFM010000447">
    <property type="protein sequence ID" value="KAG7378168.1"/>
    <property type="molecule type" value="Genomic_DNA"/>
</dbReference>
<accession>A0A8T1VDK7</accession>
<sequence length="510" mass="55048">MKQAAGACALLPLSMVFLQGVDAWTMRTVTSYQARVETYAPVWDADNQVFVSGMPHSLLSGGNATFEERYRASMDSVTTSSVEGALMYLQRDCIDRGADPTDDSVSCQRKNNVSVITFLEVQIVQPNAALAEYQEQRYMYPEFCPFVVMEAGECAYADEQDDGEASSEIGSGRQHPPECNQFNGLNGQPNIGPCVGAQAFSADMVAPYYDTIWFSYPNSCVASSWTSGKSDACREQYPGGLCPFGTDPDGVKCTFSYKILGYLSIDQLVGITAINASSITSNATESVSGSSLSISSSGSEAASSSAIGSVLKASTKYYKNYNAFCKAGNVEFHSYDQDKTLGLNNVTSIPFWKYPSSLEDNIARTQQMIALYNELADESSNHMQQLPTELDALRDANPPCYENAEACYNAQFGCRRHSYAQVCSVCRGQRDLCVRQISSYTFPELGQASRTVSDSELRSGIFATLAAQTAATSSTSRSTSGSSAVHAGMATSALALQGGSLLLLVWMAMH</sequence>
<dbReference type="OrthoDB" id="411211at2759"/>
<evidence type="ECO:0000313" key="3">
    <source>
        <dbReference type="Proteomes" id="UP000694044"/>
    </source>
</evidence>
<keyword evidence="3" id="KW-1185">Reference proteome</keyword>
<dbReference type="PANTHER" id="PTHR33946">
    <property type="match status" value="1"/>
</dbReference>
<evidence type="ECO:0000256" key="1">
    <source>
        <dbReference type="SAM" id="SignalP"/>
    </source>
</evidence>
<reference evidence="2" key="1">
    <citation type="submission" date="2021-02" db="EMBL/GenBank/DDBJ databases">
        <authorList>
            <person name="Palmer J.M."/>
        </authorList>
    </citation>
    <scope>NUCLEOTIDE SEQUENCE</scope>
    <source>
        <strain evidence="2">SCRP734</strain>
    </source>
</reference>
<proteinExistence type="predicted"/>